<reference evidence="2 5" key="2">
    <citation type="submission" date="2020-09" db="EMBL/GenBank/DDBJ databases">
        <authorList>
            <person name="Kittiwongwattana C."/>
        </authorList>
    </citation>
    <scope>NUCLEOTIDE SEQUENCE</scope>
    <source>
        <strain evidence="3 5">1303</strain>
        <strain evidence="2">1310</strain>
    </source>
</reference>
<dbReference type="Pfam" id="PF13683">
    <property type="entry name" value="rve_3"/>
    <property type="match status" value="1"/>
</dbReference>
<dbReference type="EMBL" id="CP051205">
    <property type="protein sequence ID" value="QJB32312.1"/>
    <property type="molecule type" value="Genomic_DNA"/>
</dbReference>
<evidence type="ECO:0000259" key="1">
    <source>
        <dbReference type="PROSITE" id="PS50994"/>
    </source>
</evidence>
<dbReference type="PANTHER" id="PTHR47515">
    <property type="entry name" value="LOW CALCIUM RESPONSE LOCUS PROTEIN T"/>
    <property type="match status" value="1"/>
</dbReference>
<dbReference type="AlphaFoldDB" id="A0AAE7D7F0"/>
<dbReference type="SUPFAM" id="SSF53098">
    <property type="entry name" value="Ribonuclease H-like"/>
    <property type="match status" value="1"/>
</dbReference>
<dbReference type="InterPro" id="IPR048020">
    <property type="entry name" value="Transpos_IS3"/>
</dbReference>
<evidence type="ECO:0000313" key="2">
    <source>
        <dbReference type="EMBL" id="QJB32312.1"/>
    </source>
</evidence>
<dbReference type="Proteomes" id="UP000503144">
    <property type="component" value="Chromosome"/>
</dbReference>
<dbReference type="InterPro" id="IPR012337">
    <property type="entry name" value="RNaseH-like_sf"/>
</dbReference>
<dbReference type="PROSITE" id="PS50994">
    <property type="entry name" value="INTEGRASE"/>
    <property type="match status" value="1"/>
</dbReference>
<evidence type="ECO:0000313" key="3">
    <source>
        <dbReference type="EMBL" id="QJB39464.1"/>
    </source>
</evidence>
<dbReference type="InterPro" id="IPR036397">
    <property type="entry name" value="RNaseH_sf"/>
</dbReference>
<sequence>MDYARDSHKMSIRQALRLFQIHPSVYYYKPLPDGDEDIREKLSELSQLHNRWGFWMMHHYLRNLNHKWNHKRVYRVYTEMGLNMRRKHKKRLPARIMEPLLQPLRPNITWSMDFMHDTLSNGVTFRSFNIIDDYNREALNITIDTNLTSKRIIRQLDQLIAWRGQPLKIRVDNGPEFVAEALSQWAEIRCVELKFIQKGKPFQNGYMERFNRSYREEVLDAFCFTRLGEAQILSNAWMWVYNNQRPHKALGYRSPIDFLCRHQKTNTFPTLQKDEGFEWETLVENVTV</sequence>
<evidence type="ECO:0000313" key="4">
    <source>
        <dbReference type="Proteomes" id="UP000502421"/>
    </source>
</evidence>
<dbReference type="NCBIfam" id="NF033516">
    <property type="entry name" value="transpos_IS3"/>
    <property type="match status" value="1"/>
</dbReference>
<dbReference type="Proteomes" id="UP000502421">
    <property type="component" value="Chromosome"/>
</dbReference>
<dbReference type="PANTHER" id="PTHR47515:SF2">
    <property type="entry name" value="INTEGRASE CORE DOMAIN PROTEIN"/>
    <property type="match status" value="1"/>
</dbReference>
<dbReference type="InterPro" id="IPR001584">
    <property type="entry name" value="Integrase_cat-core"/>
</dbReference>
<dbReference type="EMBL" id="CP051204">
    <property type="protein sequence ID" value="QJB39464.1"/>
    <property type="molecule type" value="Genomic_DNA"/>
</dbReference>
<organism evidence="2 4">
    <name type="scientific">Chitinophaga oryzae</name>
    <dbReference type="NCBI Taxonomy" id="2725414"/>
    <lineage>
        <taxon>Bacteria</taxon>
        <taxon>Pseudomonadati</taxon>
        <taxon>Bacteroidota</taxon>
        <taxon>Chitinophagia</taxon>
        <taxon>Chitinophagales</taxon>
        <taxon>Chitinophagaceae</taxon>
        <taxon>Chitinophaga</taxon>
    </lineage>
</organism>
<proteinExistence type="predicted"/>
<keyword evidence="5" id="KW-1185">Reference proteome</keyword>
<gene>
    <name evidence="3" type="ORF">HF324_17015</name>
    <name evidence="2" type="ORF">HF329_13640</name>
</gene>
<protein>
    <submittedName>
        <fullName evidence="2">IS3 family transposase</fullName>
    </submittedName>
</protein>
<dbReference type="KEGG" id="coy:HF329_13640"/>
<name>A0AAE7D7F0_9BACT</name>
<dbReference type="Gene3D" id="3.30.420.10">
    <property type="entry name" value="Ribonuclease H-like superfamily/Ribonuclease H"/>
    <property type="match status" value="1"/>
</dbReference>
<evidence type="ECO:0000313" key="5">
    <source>
        <dbReference type="Proteomes" id="UP000503144"/>
    </source>
</evidence>
<dbReference type="RefSeq" id="WP_168804561.1">
    <property type="nucleotide sequence ID" value="NZ_CP051204.2"/>
</dbReference>
<dbReference type="GO" id="GO:0003676">
    <property type="term" value="F:nucleic acid binding"/>
    <property type="evidence" value="ECO:0007669"/>
    <property type="project" value="InterPro"/>
</dbReference>
<dbReference type="InterPro" id="IPR025948">
    <property type="entry name" value="HTH-like_dom"/>
</dbReference>
<reference evidence="4" key="1">
    <citation type="submission" date="2020-04" db="EMBL/GenBank/DDBJ databases">
        <authorList>
            <person name="Kittiwongwattana C."/>
        </authorList>
    </citation>
    <scope>NUCLEOTIDE SEQUENCE [LARGE SCALE GENOMIC DNA]</scope>
    <source>
        <strain evidence="4">1310</strain>
    </source>
</reference>
<dbReference type="Pfam" id="PF13276">
    <property type="entry name" value="HTH_21"/>
    <property type="match status" value="1"/>
</dbReference>
<accession>A0AAE7D7F0</accession>
<dbReference type="GO" id="GO:0015074">
    <property type="term" value="P:DNA integration"/>
    <property type="evidence" value="ECO:0007669"/>
    <property type="project" value="InterPro"/>
</dbReference>
<feature type="domain" description="Integrase catalytic" evidence="1">
    <location>
        <begin position="102"/>
        <end position="263"/>
    </location>
</feature>